<dbReference type="Pfam" id="PF01381">
    <property type="entry name" value="HTH_3"/>
    <property type="match status" value="1"/>
</dbReference>
<comment type="caution">
    <text evidence="3">The sequence shown here is derived from an EMBL/GenBank/DDBJ whole genome shotgun (WGS) entry which is preliminary data.</text>
</comment>
<evidence type="ECO:0000259" key="2">
    <source>
        <dbReference type="PROSITE" id="PS50943"/>
    </source>
</evidence>
<dbReference type="SMART" id="SM00530">
    <property type="entry name" value="HTH_XRE"/>
    <property type="match status" value="1"/>
</dbReference>
<evidence type="ECO:0000256" key="1">
    <source>
        <dbReference type="ARBA" id="ARBA00023125"/>
    </source>
</evidence>
<dbReference type="CDD" id="cd00093">
    <property type="entry name" value="HTH_XRE"/>
    <property type="match status" value="1"/>
</dbReference>
<reference evidence="3 4" key="1">
    <citation type="submission" date="2019-09" db="EMBL/GenBank/DDBJ databases">
        <title>Genome sequence of Adhaeribacter sp. M2.</title>
        <authorList>
            <person name="Srinivasan S."/>
        </authorList>
    </citation>
    <scope>NUCLEOTIDE SEQUENCE [LARGE SCALE GENOMIC DNA]</scope>
    <source>
        <strain evidence="3 4">M2</strain>
    </source>
</reference>
<dbReference type="PROSITE" id="PS50943">
    <property type="entry name" value="HTH_CROC1"/>
    <property type="match status" value="1"/>
</dbReference>
<dbReference type="InterPro" id="IPR010982">
    <property type="entry name" value="Lambda_DNA-bd_dom_sf"/>
</dbReference>
<dbReference type="EMBL" id="VTWT01000008">
    <property type="protein sequence ID" value="KAA9331155.1"/>
    <property type="molecule type" value="Genomic_DNA"/>
</dbReference>
<proteinExistence type="predicted"/>
<evidence type="ECO:0000313" key="4">
    <source>
        <dbReference type="Proteomes" id="UP000326570"/>
    </source>
</evidence>
<sequence length="121" mass="13799">MEEEKEFYTNLGLRIKALREKSNLKQESFAQLLGLSRASVVNIEKGRQNPSFFLINRMTKILGVTFDDLIIKVDLIESQEETLISPSMESMIKGIAEKEFKESPESVNKLRSFIVESLTAN</sequence>
<dbReference type="SUPFAM" id="SSF47413">
    <property type="entry name" value="lambda repressor-like DNA-binding domains"/>
    <property type="match status" value="1"/>
</dbReference>
<dbReference type="PANTHER" id="PTHR46558:SF4">
    <property type="entry name" value="DNA-BIDING PHAGE PROTEIN"/>
    <property type="match status" value="1"/>
</dbReference>
<dbReference type="GO" id="GO:0003677">
    <property type="term" value="F:DNA binding"/>
    <property type="evidence" value="ECO:0007669"/>
    <property type="project" value="UniProtKB-KW"/>
</dbReference>
<protein>
    <submittedName>
        <fullName evidence="3">Helix-turn-helix transcriptional regulator</fullName>
    </submittedName>
</protein>
<name>A0A5N1INQ4_9BACT</name>
<dbReference type="InterPro" id="IPR001387">
    <property type="entry name" value="Cro/C1-type_HTH"/>
</dbReference>
<keyword evidence="4" id="KW-1185">Reference proteome</keyword>
<accession>A0A5N1INQ4</accession>
<keyword evidence="1" id="KW-0238">DNA-binding</keyword>
<dbReference type="Proteomes" id="UP000326570">
    <property type="component" value="Unassembled WGS sequence"/>
</dbReference>
<feature type="domain" description="HTH cro/C1-type" evidence="2">
    <location>
        <begin position="15"/>
        <end position="69"/>
    </location>
</feature>
<evidence type="ECO:0000313" key="3">
    <source>
        <dbReference type="EMBL" id="KAA9331155.1"/>
    </source>
</evidence>
<dbReference type="AlphaFoldDB" id="A0A5N1INQ4"/>
<dbReference type="RefSeq" id="WP_150904678.1">
    <property type="nucleotide sequence ID" value="NZ_VTWT01000008.1"/>
</dbReference>
<dbReference type="Gene3D" id="1.10.260.40">
    <property type="entry name" value="lambda repressor-like DNA-binding domains"/>
    <property type="match status" value="1"/>
</dbReference>
<organism evidence="3 4">
    <name type="scientific">Adhaeribacter soli</name>
    <dbReference type="NCBI Taxonomy" id="2607655"/>
    <lineage>
        <taxon>Bacteria</taxon>
        <taxon>Pseudomonadati</taxon>
        <taxon>Bacteroidota</taxon>
        <taxon>Cytophagia</taxon>
        <taxon>Cytophagales</taxon>
        <taxon>Hymenobacteraceae</taxon>
        <taxon>Adhaeribacter</taxon>
    </lineage>
</organism>
<dbReference type="PANTHER" id="PTHR46558">
    <property type="entry name" value="TRACRIPTIONAL REGULATORY PROTEIN-RELATED-RELATED"/>
    <property type="match status" value="1"/>
</dbReference>
<gene>
    <name evidence="3" type="ORF">F0P94_14775</name>
</gene>